<evidence type="ECO:0000313" key="1">
    <source>
        <dbReference type="EMBL" id="JAE23169.1"/>
    </source>
</evidence>
<reference evidence="1" key="2">
    <citation type="journal article" date="2015" name="Data Brief">
        <title>Shoot transcriptome of the giant reed, Arundo donax.</title>
        <authorList>
            <person name="Barrero R.A."/>
            <person name="Guerrero F.D."/>
            <person name="Moolhuijzen P."/>
            <person name="Goolsby J.A."/>
            <person name="Tidwell J."/>
            <person name="Bellgard S.E."/>
            <person name="Bellgard M.I."/>
        </authorList>
    </citation>
    <scope>NUCLEOTIDE SEQUENCE</scope>
    <source>
        <tissue evidence="1">Shoot tissue taken approximately 20 cm above the soil surface</tissue>
    </source>
</reference>
<dbReference type="EMBL" id="GBRH01174727">
    <property type="protein sequence ID" value="JAE23169.1"/>
    <property type="molecule type" value="Transcribed_RNA"/>
</dbReference>
<reference evidence="1" key="1">
    <citation type="submission" date="2014-09" db="EMBL/GenBank/DDBJ databases">
        <authorList>
            <person name="Magalhaes I.L.F."/>
            <person name="Oliveira U."/>
            <person name="Santos F.R."/>
            <person name="Vidigal T.H.D.A."/>
            <person name="Brescovit A.D."/>
            <person name="Santos A.J."/>
        </authorList>
    </citation>
    <scope>NUCLEOTIDE SEQUENCE</scope>
    <source>
        <tissue evidence="1">Shoot tissue taken approximately 20 cm above the soil surface</tissue>
    </source>
</reference>
<organism evidence="1">
    <name type="scientific">Arundo donax</name>
    <name type="common">Giant reed</name>
    <name type="synonym">Donax arundinaceus</name>
    <dbReference type="NCBI Taxonomy" id="35708"/>
    <lineage>
        <taxon>Eukaryota</taxon>
        <taxon>Viridiplantae</taxon>
        <taxon>Streptophyta</taxon>
        <taxon>Embryophyta</taxon>
        <taxon>Tracheophyta</taxon>
        <taxon>Spermatophyta</taxon>
        <taxon>Magnoliopsida</taxon>
        <taxon>Liliopsida</taxon>
        <taxon>Poales</taxon>
        <taxon>Poaceae</taxon>
        <taxon>PACMAD clade</taxon>
        <taxon>Arundinoideae</taxon>
        <taxon>Arundineae</taxon>
        <taxon>Arundo</taxon>
    </lineage>
</organism>
<accession>A0A0A9GIE3</accession>
<protein>
    <submittedName>
        <fullName evidence="1">Uncharacterized protein</fullName>
    </submittedName>
</protein>
<proteinExistence type="predicted"/>
<name>A0A0A9GIE3_ARUDO</name>
<sequence>MGGDGGREGEG</sequence>